<feature type="chain" id="PRO_5039299763" evidence="1">
    <location>
        <begin position="21"/>
        <end position="380"/>
    </location>
</feature>
<comment type="caution">
    <text evidence="2">The sequence shown here is derived from an EMBL/GenBank/DDBJ whole genome shotgun (WGS) entry which is preliminary data.</text>
</comment>
<reference evidence="2" key="1">
    <citation type="submission" date="2020-09" db="EMBL/GenBank/DDBJ databases">
        <title>Bacillus faecalis sp. nov., a moderately halophilic bacterium isolated from cow faeces.</title>
        <authorList>
            <person name="Jiang L."/>
            <person name="Lee J."/>
        </authorList>
    </citation>
    <scope>NUCLEOTIDE SEQUENCE</scope>
    <source>
        <strain evidence="2">AGMB 02131</strain>
    </source>
</reference>
<dbReference type="AlphaFoldDB" id="A0A927CZB7"/>
<evidence type="ECO:0000313" key="2">
    <source>
        <dbReference type="EMBL" id="MBD3108540.1"/>
    </source>
</evidence>
<dbReference type="EMBL" id="JACXSI010000020">
    <property type="protein sequence ID" value="MBD3108540.1"/>
    <property type="molecule type" value="Genomic_DNA"/>
</dbReference>
<organism evidence="2 3">
    <name type="scientific">Peribacillus faecalis</name>
    <dbReference type="NCBI Taxonomy" id="2772559"/>
    <lineage>
        <taxon>Bacteria</taxon>
        <taxon>Bacillati</taxon>
        <taxon>Bacillota</taxon>
        <taxon>Bacilli</taxon>
        <taxon>Bacillales</taxon>
        <taxon>Bacillaceae</taxon>
        <taxon>Peribacillus</taxon>
    </lineage>
</organism>
<accession>A0A927CZB7</accession>
<evidence type="ECO:0000313" key="3">
    <source>
        <dbReference type="Proteomes" id="UP000602076"/>
    </source>
</evidence>
<evidence type="ECO:0000256" key="1">
    <source>
        <dbReference type="SAM" id="SignalP"/>
    </source>
</evidence>
<protein>
    <submittedName>
        <fullName evidence="2">Uncharacterized protein</fullName>
    </submittedName>
</protein>
<keyword evidence="3" id="KW-1185">Reference proteome</keyword>
<sequence>MLGKKVYVTAASALLLQSLAAPLVGAVSVDNCTEMYAKDFTAGNPVNVLTTNEVRLNPANALGEFDTTQIGNENAFYAVASHDYTTYTFAQDFYNVDGHYDIQLAEVTWGTWHPEAVKVYLTGAVIKDANGNKVQYDGDYYVGIAWNKVGSDLIKNLPPDSIADQLNTKLGSDYFTAEDFANKINTSVDSNITTADINLPDEIVYAKGVKLIDITTETYRLGTERQAATYDQSTDGFDLDAIKVYAPNAPELSGDSATGLGTNIMKKGTWFMYNPYNGTENTFKIVAGNPKNGETVIGTYTVTDNGNGTYTVHYDMYDTVTIDGYEYEIEVTNEHLAISDGLFKSASPGKEANQQFDKAFEDADGQFNIFAHFEVEYYQH</sequence>
<dbReference type="RefSeq" id="WP_190998084.1">
    <property type="nucleotide sequence ID" value="NZ_JACXSI010000020.1"/>
</dbReference>
<proteinExistence type="predicted"/>
<keyword evidence="1" id="KW-0732">Signal</keyword>
<name>A0A927CZB7_9BACI</name>
<gene>
    <name evidence="2" type="ORF">IEO70_09180</name>
</gene>
<feature type="signal peptide" evidence="1">
    <location>
        <begin position="1"/>
        <end position="20"/>
    </location>
</feature>
<dbReference type="Proteomes" id="UP000602076">
    <property type="component" value="Unassembled WGS sequence"/>
</dbReference>